<name>A0AAQ3KVB9_9LILI</name>
<evidence type="ECO:0000256" key="1">
    <source>
        <dbReference type="SAM" id="MobiDB-lite"/>
    </source>
</evidence>
<evidence type="ECO:0000313" key="2">
    <source>
        <dbReference type="EMBL" id="WOL15663.1"/>
    </source>
</evidence>
<organism evidence="2 3">
    <name type="scientific">Canna indica</name>
    <name type="common">Indian-shot</name>
    <dbReference type="NCBI Taxonomy" id="4628"/>
    <lineage>
        <taxon>Eukaryota</taxon>
        <taxon>Viridiplantae</taxon>
        <taxon>Streptophyta</taxon>
        <taxon>Embryophyta</taxon>
        <taxon>Tracheophyta</taxon>
        <taxon>Spermatophyta</taxon>
        <taxon>Magnoliopsida</taxon>
        <taxon>Liliopsida</taxon>
        <taxon>Zingiberales</taxon>
        <taxon>Cannaceae</taxon>
        <taxon>Canna</taxon>
    </lineage>
</organism>
<keyword evidence="3" id="KW-1185">Reference proteome</keyword>
<evidence type="ECO:0000313" key="3">
    <source>
        <dbReference type="Proteomes" id="UP001327560"/>
    </source>
</evidence>
<dbReference type="EMBL" id="CP136897">
    <property type="protein sequence ID" value="WOL15663.1"/>
    <property type="molecule type" value="Genomic_DNA"/>
</dbReference>
<gene>
    <name evidence="2" type="ORF">Cni_G24444</name>
</gene>
<reference evidence="2 3" key="1">
    <citation type="submission" date="2023-10" db="EMBL/GenBank/DDBJ databases">
        <title>Chromosome-scale genome assembly provides insights into flower coloration mechanisms of Canna indica.</title>
        <authorList>
            <person name="Li C."/>
        </authorList>
    </citation>
    <scope>NUCLEOTIDE SEQUENCE [LARGE SCALE GENOMIC DNA]</scope>
    <source>
        <tissue evidence="2">Flower</tissue>
    </source>
</reference>
<dbReference type="AlphaFoldDB" id="A0AAQ3KVB9"/>
<sequence>MKQKKINLYPSRDPRCHLRLLRPRRRSPRRRVPPHASQPQRRRLRRRWLLLRFPQLRLRREAPRRPERASPAAHLLSHRLPSLLLSLHSAAAAGAPAAEDAGQAGPATSRLPLLCLPPPPLLLPPPPPPLPLRQDFAEARHLRRPRLRLRHRRLPPSAFRGKDPDLGWTPGAGHGVTGGLDLGVEADDGRLPGRSGETLRLLAFGAAGLGVGEPLGGFVAVVGGGVVDAEYERGLEGRRPREVIGLLAGLAGVLFHLIGQGFAGDLAVAAEEEVLQVRSRHWSAQREPRECAGVLKHMMKRDKH</sequence>
<feature type="compositionally biased region" description="Basic residues" evidence="1">
    <location>
        <begin position="21"/>
        <end position="33"/>
    </location>
</feature>
<accession>A0AAQ3KVB9</accession>
<protein>
    <submittedName>
        <fullName evidence="2">Uncharacterized protein</fullName>
    </submittedName>
</protein>
<feature type="region of interest" description="Disordered" evidence="1">
    <location>
        <begin position="21"/>
        <end position="43"/>
    </location>
</feature>
<dbReference type="Proteomes" id="UP001327560">
    <property type="component" value="Chromosome 8"/>
</dbReference>
<proteinExistence type="predicted"/>